<reference evidence="6 7" key="1">
    <citation type="journal article" date="2014" name="FEMS Microbiol. Lett.">
        <title>Genome sequencing analysis reveals virulence-related gene content of Ochrobactrum intermedium strain 229E, a urease-positive strain isolated from the human gastric niche.</title>
        <authorList>
            <person name="Kulkarni G.J."/>
            <person name="Shetty S."/>
            <person name="Dharne M.S."/>
            <person name="Shouche Y.S."/>
        </authorList>
    </citation>
    <scope>NUCLEOTIDE SEQUENCE [LARGE SCALE GENOMIC DNA]</scope>
    <source>
        <strain evidence="6 7">229E</strain>
    </source>
</reference>
<accession>U4VD31</accession>
<keyword evidence="3 5" id="KW-1133">Transmembrane helix</keyword>
<comment type="caution">
    <text evidence="6">The sequence shown here is derived from an EMBL/GenBank/DDBJ whole genome shotgun (WGS) entry which is preliminary data.</text>
</comment>
<evidence type="ECO:0000256" key="1">
    <source>
        <dbReference type="ARBA" id="ARBA00004141"/>
    </source>
</evidence>
<protein>
    <recommendedName>
        <fullName evidence="8">Uracil permease</fullName>
    </recommendedName>
</protein>
<name>U4VD31_9HYPH</name>
<evidence type="ECO:0008006" key="8">
    <source>
        <dbReference type="Google" id="ProtNLM"/>
    </source>
</evidence>
<sequence length="57" mass="5951">MGVQHLLAMSGSTIVAPPLLMGFDPNVAVFFSGIGTLLFFVLTAGRVPSYLGSSFAF</sequence>
<gene>
    <name evidence="6" type="ORF">Q644_25395</name>
</gene>
<evidence type="ECO:0000256" key="4">
    <source>
        <dbReference type="ARBA" id="ARBA00023136"/>
    </source>
</evidence>
<keyword evidence="4 5" id="KW-0472">Membrane</keyword>
<feature type="non-terminal residue" evidence="6">
    <location>
        <position position="57"/>
    </location>
</feature>
<evidence type="ECO:0000256" key="5">
    <source>
        <dbReference type="SAM" id="Phobius"/>
    </source>
</evidence>
<keyword evidence="2 5" id="KW-0812">Transmembrane</keyword>
<evidence type="ECO:0000256" key="2">
    <source>
        <dbReference type="ARBA" id="ARBA00022692"/>
    </source>
</evidence>
<feature type="transmembrane region" description="Helical" evidence="5">
    <location>
        <begin position="27"/>
        <end position="45"/>
    </location>
</feature>
<dbReference type="EMBL" id="ASXJ01000260">
    <property type="protein sequence ID" value="ERM00717.1"/>
    <property type="molecule type" value="Genomic_DNA"/>
</dbReference>
<dbReference type="GO" id="GO:0015205">
    <property type="term" value="F:nucleobase transmembrane transporter activity"/>
    <property type="evidence" value="ECO:0007669"/>
    <property type="project" value="UniProtKB-ARBA"/>
</dbReference>
<comment type="subcellular location">
    <subcellularLocation>
        <location evidence="1">Membrane</location>
        <topology evidence="1">Multi-pass membrane protein</topology>
    </subcellularLocation>
</comment>
<dbReference type="Proteomes" id="UP000016842">
    <property type="component" value="Unassembled WGS sequence"/>
</dbReference>
<dbReference type="InterPro" id="IPR006043">
    <property type="entry name" value="NCS2"/>
</dbReference>
<evidence type="ECO:0000313" key="6">
    <source>
        <dbReference type="EMBL" id="ERM00717.1"/>
    </source>
</evidence>
<dbReference type="Pfam" id="PF00860">
    <property type="entry name" value="Xan_ur_permease"/>
    <property type="match status" value="1"/>
</dbReference>
<proteinExistence type="predicted"/>
<dbReference type="AlphaFoldDB" id="U4VD31"/>
<dbReference type="GO" id="GO:0016020">
    <property type="term" value="C:membrane"/>
    <property type="evidence" value="ECO:0007669"/>
    <property type="project" value="UniProtKB-SubCell"/>
</dbReference>
<evidence type="ECO:0000313" key="7">
    <source>
        <dbReference type="Proteomes" id="UP000016842"/>
    </source>
</evidence>
<evidence type="ECO:0000256" key="3">
    <source>
        <dbReference type="ARBA" id="ARBA00022989"/>
    </source>
</evidence>
<organism evidence="6 7">
    <name type="scientific">Brucella intermedia 229E</name>
    <dbReference type="NCBI Taxonomy" id="1337887"/>
    <lineage>
        <taxon>Bacteria</taxon>
        <taxon>Pseudomonadati</taxon>
        <taxon>Pseudomonadota</taxon>
        <taxon>Alphaproteobacteria</taxon>
        <taxon>Hyphomicrobiales</taxon>
        <taxon>Brucellaceae</taxon>
        <taxon>Brucella/Ochrobactrum group</taxon>
        <taxon>Brucella</taxon>
    </lineage>
</organism>